<comment type="caution">
    <text evidence="2">The sequence shown here is derived from an EMBL/GenBank/DDBJ whole genome shotgun (WGS) entry which is preliminary data.</text>
</comment>
<evidence type="ECO:0000256" key="1">
    <source>
        <dbReference type="SAM" id="MobiDB-lite"/>
    </source>
</evidence>
<feature type="compositionally biased region" description="Basic and acidic residues" evidence="1">
    <location>
        <begin position="41"/>
        <end position="66"/>
    </location>
</feature>
<name>A0A841SJJ6_9ACTN</name>
<proteinExistence type="predicted"/>
<dbReference type="Proteomes" id="UP000553957">
    <property type="component" value="Unassembled WGS sequence"/>
</dbReference>
<evidence type="ECO:0000313" key="3">
    <source>
        <dbReference type="Proteomes" id="UP000553957"/>
    </source>
</evidence>
<dbReference type="EMBL" id="JACHKF010000001">
    <property type="protein sequence ID" value="MBB6569740.1"/>
    <property type="molecule type" value="Genomic_DNA"/>
</dbReference>
<gene>
    <name evidence="2" type="ORF">HNR71_005377</name>
</gene>
<feature type="region of interest" description="Disordered" evidence="1">
    <location>
        <begin position="24"/>
        <end position="84"/>
    </location>
</feature>
<accession>A0A841SJJ6</accession>
<feature type="compositionally biased region" description="Low complexity" evidence="1">
    <location>
        <begin position="24"/>
        <end position="38"/>
    </location>
</feature>
<sequence length="158" mass="16965">MAARDQPGDVVQRLHPAAVRVVPIEGGEPVGGRPVEAGAGHVERSEDPVCQEHVERRAARDLDDPGQHIGRAGVVPRRPGLEQQRQFRRPVAEFGERVGIASAEHGDPGGPVGVVDRITRQAADGQTGRMGEQVVDPDRLAERRVTASRNACLEAKCL</sequence>
<evidence type="ECO:0000313" key="2">
    <source>
        <dbReference type="EMBL" id="MBB6569740.1"/>
    </source>
</evidence>
<organism evidence="2 3">
    <name type="scientific">Kribbella sandramycini</name>
    <dbReference type="NCBI Taxonomy" id="60450"/>
    <lineage>
        <taxon>Bacteria</taxon>
        <taxon>Bacillati</taxon>
        <taxon>Actinomycetota</taxon>
        <taxon>Actinomycetes</taxon>
        <taxon>Propionibacteriales</taxon>
        <taxon>Kribbellaceae</taxon>
        <taxon>Kribbella</taxon>
    </lineage>
</organism>
<protein>
    <submittedName>
        <fullName evidence="2">Uncharacterized protein</fullName>
    </submittedName>
</protein>
<reference evidence="2 3" key="1">
    <citation type="submission" date="2020-08" db="EMBL/GenBank/DDBJ databases">
        <title>Sequencing the genomes of 1000 actinobacteria strains.</title>
        <authorList>
            <person name="Klenk H.-P."/>
        </authorList>
    </citation>
    <scope>NUCLEOTIDE SEQUENCE [LARGE SCALE GENOMIC DNA]</scope>
    <source>
        <strain evidence="2 3">DSM 15626</strain>
    </source>
</reference>
<dbReference type="AlphaFoldDB" id="A0A841SJJ6"/>